<dbReference type="Pfam" id="PF07963">
    <property type="entry name" value="N_methyl"/>
    <property type="match status" value="1"/>
</dbReference>
<gene>
    <name evidence="2" type="ORF">ACFPQ5_04550</name>
</gene>
<keyword evidence="1" id="KW-0812">Transmembrane</keyword>
<keyword evidence="1" id="KW-1133">Transmembrane helix</keyword>
<feature type="transmembrane region" description="Helical" evidence="1">
    <location>
        <begin position="12"/>
        <end position="32"/>
    </location>
</feature>
<evidence type="ECO:0000313" key="2">
    <source>
        <dbReference type="EMBL" id="MFC5477445.1"/>
    </source>
</evidence>
<name>A0ABW0MIQ2_9BURK</name>
<organism evidence="2 3">
    <name type="scientific">Massilia suwonensis</name>
    <dbReference type="NCBI Taxonomy" id="648895"/>
    <lineage>
        <taxon>Bacteria</taxon>
        <taxon>Pseudomonadati</taxon>
        <taxon>Pseudomonadota</taxon>
        <taxon>Betaproteobacteria</taxon>
        <taxon>Burkholderiales</taxon>
        <taxon>Oxalobacteraceae</taxon>
        <taxon>Telluria group</taxon>
        <taxon>Massilia</taxon>
    </lineage>
</organism>
<protein>
    <submittedName>
        <fullName evidence="2">PilW family protein</fullName>
    </submittedName>
</protein>
<dbReference type="Proteomes" id="UP001596101">
    <property type="component" value="Unassembled WGS sequence"/>
</dbReference>
<keyword evidence="3" id="KW-1185">Reference proteome</keyword>
<sequence>MSLRLPARVQGLSLVELLIGLAITALVMAPLVPMLQTASAAAGVGQEQIALQRDADFVLERIASRIRATPPSTTLAGKPSGDWLKPAVYSVNNGVLVEQQGKESYVLAESVTAFELSTPVNDSAQPLIKVSLSMARGGSSTSAVATVRMGTAQ</sequence>
<dbReference type="RefSeq" id="WP_379752088.1">
    <property type="nucleotide sequence ID" value="NZ_JBHSMR010000008.1"/>
</dbReference>
<evidence type="ECO:0000256" key="1">
    <source>
        <dbReference type="SAM" id="Phobius"/>
    </source>
</evidence>
<evidence type="ECO:0000313" key="3">
    <source>
        <dbReference type="Proteomes" id="UP001596101"/>
    </source>
</evidence>
<proteinExistence type="predicted"/>
<dbReference type="InterPro" id="IPR012902">
    <property type="entry name" value="N_methyl_site"/>
</dbReference>
<comment type="caution">
    <text evidence="2">The sequence shown here is derived from an EMBL/GenBank/DDBJ whole genome shotgun (WGS) entry which is preliminary data.</text>
</comment>
<reference evidence="3" key="1">
    <citation type="journal article" date="2019" name="Int. J. Syst. Evol. Microbiol.">
        <title>The Global Catalogue of Microorganisms (GCM) 10K type strain sequencing project: providing services to taxonomists for standard genome sequencing and annotation.</title>
        <authorList>
            <consortium name="The Broad Institute Genomics Platform"/>
            <consortium name="The Broad Institute Genome Sequencing Center for Infectious Disease"/>
            <person name="Wu L."/>
            <person name="Ma J."/>
        </authorList>
    </citation>
    <scope>NUCLEOTIDE SEQUENCE [LARGE SCALE GENOMIC DNA]</scope>
    <source>
        <strain evidence="3">CCUG 43111</strain>
    </source>
</reference>
<accession>A0ABW0MIQ2</accession>
<keyword evidence="1" id="KW-0472">Membrane</keyword>
<dbReference type="EMBL" id="JBHSMR010000008">
    <property type="protein sequence ID" value="MFC5477445.1"/>
    <property type="molecule type" value="Genomic_DNA"/>
</dbReference>